<feature type="domain" description="HTH gntR-type" evidence="4">
    <location>
        <begin position="5"/>
        <end position="73"/>
    </location>
</feature>
<comment type="caution">
    <text evidence="5">The sequence shown here is derived from an EMBL/GenBank/DDBJ whole genome shotgun (WGS) entry which is preliminary data.</text>
</comment>
<dbReference type="Pfam" id="PF07702">
    <property type="entry name" value="UTRA"/>
    <property type="match status" value="1"/>
</dbReference>
<dbReference type="SUPFAM" id="SSF46785">
    <property type="entry name" value="Winged helix' DNA-binding domain"/>
    <property type="match status" value="1"/>
</dbReference>
<reference evidence="5 6" key="1">
    <citation type="journal article" date="2015" name="Genome Announc.">
        <title>Expanding the biotechnology potential of lactobacilli through comparative genomics of 213 strains and associated genera.</title>
        <authorList>
            <person name="Sun Z."/>
            <person name="Harris H.M."/>
            <person name="McCann A."/>
            <person name="Guo C."/>
            <person name="Argimon S."/>
            <person name="Zhang W."/>
            <person name="Yang X."/>
            <person name="Jeffery I.B."/>
            <person name="Cooney J.C."/>
            <person name="Kagawa T.F."/>
            <person name="Liu W."/>
            <person name="Song Y."/>
            <person name="Salvetti E."/>
            <person name="Wrobel A."/>
            <person name="Rasinkangas P."/>
            <person name="Parkhill J."/>
            <person name="Rea M.C."/>
            <person name="O'Sullivan O."/>
            <person name="Ritari J."/>
            <person name="Douillard F.P."/>
            <person name="Paul Ross R."/>
            <person name="Yang R."/>
            <person name="Briner A.E."/>
            <person name="Felis G.E."/>
            <person name="de Vos W.M."/>
            <person name="Barrangou R."/>
            <person name="Klaenhammer T.R."/>
            <person name="Caufield P.W."/>
            <person name="Cui Y."/>
            <person name="Zhang H."/>
            <person name="O'Toole P.W."/>
        </authorList>
    </citation>
    <scope>NUCLEOTIDE SEQUENCE [LARGE SCALE GENOMIC DNA]</scope>
    <source>
        <strain evidence="5 6">DSM 22698</strain>
    </source>
</reference>
<dbReference type="Pfam" id="PF00392">
    <property type="entry name" value="GntR"/>
    <property type="match status" value="1"/>
</dbReference>
<dbReference type="SMART" id="SM00345">
    <property type="entry name" value="HTH_GNTR"/>
    <property type="match status" value="1"/>
</dbReference>
<dbReference type="Proteomes" id="UP000051789">
    <property type="component" value="Unassembled WGS sequence"/>
</dbReference>
<dbReference type="GO" id="GO:0003677">
    <property type="term" value="F:DNA binding"/>
    <property type="evidence" value="ECO:0007669"/>
    <property type="project" value="UniProtKB-KW"/>
</dbReference>
<dbReference type="PRINTS" id="PR00035">
    <property type="entry name" value="HTHGNTR"/>
</dbReference>
<proteinExistence type="predicted"/>
<dbReference type="Gene3D" id="1.10.10.10">
    <property type="entry name" value="Winged helix-like DNA-binding domain superfamily/Winged helix DNA-binding domain"/>
    <property type="match status" value="1"/>
</dbReference>
<dbReference type="InterPro" id="IPR011663">
    <property type="entry name" value="UTRA"/>
</dbReference>
<dbReference type="InterPro" id="IPR050679">
    <property type="entry name" value="Bact_HTH_transcr_reg"/>
</dbReference>
<dbReference type="SMART" id="SM00866">
    <property type="entry name" value="UTRA"/>
    <property type="match status" value="1"/>
</dbReference>
<sequence>MSARVTKYEQVMTSIRQKILSGEYFVGSQLPSEPQLQKQYGVSRVTIRLAVDGLVKDGLVERVQGKGSFVQRPQRVSRLVRESSVESFSKVALASGFHPQTKVLKVERVVATAALQSKFNVDVTGLLHTVRLRFLDQDPIFLENNYYPLPRFATLGDYDLNGSLYEIFREHFGITSLDSDDTTLSVVTADVETAKLLQRSVGFPLFSMKTEIFDQNKKIVQYGEQLIVSDRYQFKI</sequence>
<dbReference type="STRING" id="1423810.FD19_GL001038"/>
<dbReference type="FunFam" id="1.10.10.10:FF:000079">
    <property type="entry name" value="GntR family transcriptional regulator"/>
    <property type="match status" value="1"/>
</dbReference>
<dbReference type="EMBL" id="AYZK01000002">
    <property type="protein sequence ID" value="KRM87528.1"/>
    <property type="molecule type" value="Genomic_DNA"/>
</dbReference>
<dbReference type="InterPro" id="IPR036388">
    <property type="entry name" value="WH-like_DNA-bd_sf"/>
</dbReference>
<dbReference type="RefSeq" id="WP_056969234.1">
    <property type="nucleotide sequence ID" value="NZ_AYZK01000002.1"/>
</dbReference>
<dbReference type="CDD" id="cd07377">
    <property type="entry name" value="WHTH_GntR"/>
    <property type="match status" value="1"/>
</dbReference>
<dbReference type="PATRIC" id="fig|1423810.4.peg.1065"/>
<name>A0A0R2C7A9_9LACO</name>
<dbReference type="InterPro" id="IPR000524">
    <property type="entry name" value="Tscrpt_reg_HTH_GntR"/>
</dbReference>
<keyword evidence="6" id="KW-1185">Reference proteome</keyword>
<dbReference type="SUPFAM" id="SSF64288">
    <property type="entry name" value="Chorismate lyase-like"/>
    <property type="match status" value="1"/>
</dbReference>
<evidence type="ECO:0000256" key="3">
    <source>
        <dbReference type="ARBA" id="ARBA00023163"/>
    </source>
</evidence>
<keyword evidence="2" id="KW-0238">DNA-binding</keyword>
<organism evidence="5 6">
    <name type="scientific">Lacticaseibacillus thailandensis DSM 22698 = JCM 13996</name>
    <dbReference type="NCBI Taxonomy" id="1423810"/>
    <lineage>
        <taxon>Bacteria</taxon>
        <taxon>Bacillati</taxon>
        <taxon>Bacillota</taxon>
        <taxon>Bacilli</taxon>
        <taxon>Lactobacillales</taxon>
        <taxon>Lactobacillaceae</taxon>
        <taxon>Lacticaseibacillus</taxon>
    </lineage>
</organism>
<dbReference type="AlphaFoldDB" id="A0A0R2C7A9"/>
<keyword evidence="1" id="KW-0805">Transcription regulation</keyword>
<evidence type="ECO:0000256" key="2">
    <source>
        <dbReference type="ARBA" id="ARBA00023125"/>
    </source>
</evidence>
<keyword evidence="3" id="KW-0804">Transcription</keyword>
<dbReference type="InterPro" id="IPR028978">
    <property type="entry name" value="Chorismate_lyase_/UTRA_dom_sf"/>
</dbReference>
<dbReference type="Gene3D" id="3.40.1410.10">
    <property type="entry name" value="Chorismate lyase-like"/>
    <property type="match status" value="1"/>
</dbReference>
<gene>
    <name evidence="5" type="ORF">FD19_GL001038</name>
</gene>
<evidence type="ECO:0000259" key="4">
    <source>
        <dbReference type="PROSITE" id="PS50949"/>
    </source>
</evidence>
<dbReference type="GO" id="GO:0003700">
    <property type="term" value="F:DNA-binding transcription factor activity"/>
    <property type="evidence" value="ECO:0007669"/>
    <property type="project" value="InterPro"/>
</dbReference>
<evidence type="ECO:0000256" key="1">
    <source>
        <dbReference type="ARBA" id="ARBA00023015"/>
    </source>
</evidence>
<evidence type="ECO:0000313" key="6">
    <source>
        <dbReference type="Proteomes" id="UP000051789"/>
    </source>
</evidence>
<dbReference type="InterPro" id="IPR036390">
    <property type="entry name" value="WH_DNA-bd_sf"/>
</dbReference>
<evidence type="ECO:0000313" key="5">
    <source>
        <dbReference type="EMBL" id="KRM87528.1"/>
    </source>
</evidence>
<dbReference type="PANTHER" id="PTHR44846">
    <property type="entry name" value="MANNOSYL-D-GLYCERATE TRANSPORT/METABOLISM SYSTEM REPRESSOR MNGR-RELATED"/>
    <property type="match status" value="1"/>
</dbReference>
<protein>
    <submittedName>
        <fullName evidence="5">Transcriptional regulator, gntr family</fullName>
    </submittedName>
</protein>
<dbReference type="PROSITE" id="PS50949">
    <property type="entry name" value="HTH_GNTR"/>
    <property type="match status" value="1"/>
</dbReference>
<accession>A0A0R2C7A9</accession>